<dbReference type="Pfam" id="PF08893">
    <property type="entry name" value="DUF1839"/>
    <property type="match status" value="1"/>
</dbReference>
<organism evidence="1 2">
    <name type="scientific">Roseibium denhamense</name>
    <dbReference type="NCBI Taxonomy" id="76305"/>
    <lineage>
        <taxon>Bacteria</taxon>
        <taxon>Pseudomonadati</taxon>
        <taxon>Pseudomonadota</taxon>
        <taxon>Alphaproteobacteria</taxon>
        <taxon>Hyphomicrobiales</taxon>
        <taxon>Stappiaceae</taxon>
        <taxon>Roseibium</taxon>
    </lineage>
</organism>
<dbReference type="EMBL" id="FXTT01000006">
    <property type="protein sequence ID" value="SMP34955.1"/>
    <property type="molecule type" value="Genomic_DNA"/>
</dbReference>
<reference evidence="1 2" key="1">
    <citation type="submission" date="2017-05" db="EMBL/GenBank/DDBJ databases">
        <authorList>
            <person name="Varghese N."/>
            <person name="Submissions S."/>
        </authorList>
    </citation>
    <scope>NUCLEOTIDE SEQUENCE [LARGE SCALE GENOMIC DNA]</scope>
    <source>
        <strain evidence="1 2">DSM 15949</strain>
    </source>
</reference>
<accession>A0ABY1PJM9</accession>
<evidence type="ECO:0008006" key="3">
    <source>
        <dbReference type="Google" id="ProtNLM"/>
    </source>
</evidence>
<gene>
    <name evidence="1" type="ORF">SAMN06265374_3923</name>
</gene>
<sequence>MWFELDDLAEVSLTGELRRKATMTNKIFPDLDPTSYQRHALHAQDRDWPETNCYLDVWIEVLPALGYAPEACLGYSITQDFEGDQFTFFKVPLEDLERLYGLRVTELAIYDRVETHVAEQIARGRLSLVEVDSYYLPDTHGIGYRQAHGKTTVAINRIDFEQRSMDYFHGLGLHRLEGEDFDGIFWRNAPEGALPFLPYTEFVKFPEVRRTEDHVRATALFLLKQHLERRPASNPVKAFAEVFPAQVEAVAERPFEYFHLYAFNTLRQMGANYELFAAHLDWLSGNQIDGLAEASAQARKISTTSKAVQFQLARAVMRKKFDKLVPALQPCVDAWDAMVESLDKNIAISSALAA</sequence>
<evidence type="ECO:0000313" key="2">
    <source>
        <dbReference type="Proteomes" id="UP001157914"/>
    </source>
</evidence>
<keyword evidence="2" id="KW-1185">Reference proteome</keyword>
<protein>
    <recommendedName>
        <fullName evidence="3">DUF1839 family protein</fullName>
    </recommendedName>
</protein>
<comment type="caution">
    <text evidence="1">The sequence shown here is derived from an EMBL/GenBank/DDBJ whole genome shotgun (WGS) entry which is preliminary data.</text>
</comment>
<proteinExistence type="predicted"/>
<evidence type="ECO:0000313" key="1">
    <source>
        <dbReference type="EMBL" id="SMP34955.1"/>
    </source>
</evidence>
<dbReference type="InterPro" id="IPR014989">
    <property type="entry name" value="DUF1839"/>
</dbReference>
<name>A0ABY1PJM9_9HYPH</name>
<dbReference type="Proteomes" id="UP001157914">
    <property type="component" value="Unassembled WGS sequence"/>
</dbReference>